<evidence type="ECO:0000256" key="5">
    <source>
        <dbReference type="SAM" id="Phobius"/>
    </source>
</evidence>
<dbReference type="InterPro" id="IPR006953">
    <property type="entry name" value="Vesicle_Uso1_P115_head"/>
</dbReference>
<dbReference type="InterPro" id="IPR016024">
    <property type="entry name" value="ARM-type_fold"/>
</dbReference>
<dbReference type="GO" id="GO:0061025">
    <property type="term" value="P:membrane fusion"/>
    <property type="evidence" value="ECO:0000318"/>
    <property type="project" value="GO_Central"/>
</dbReference>
<dbReference type="PANTHER" id="PTHR10013:SF0">
    <property type="entry name" value="GENERAL VESICULAR TRANSPORT FACTOR P115"/>
    <property type="match status" value="1"/>
</dbReference>
<keyword evidence="3" id="KW-0175">Coiled coil</keyword>
<dbReference type="Proteomes" id="UP000005239">
    <property type="component" value="Unassembled WGS sequence"/>
</dbReference>
<dbReference type="SUPFAM" id="SSF48371">
    <property type="entry name" value="ARM repeat"/>
    <property type="match status" value="1"/>
</dbReference>
<dbReference type="OrthoDB" id="198977at2759"/>
<name>A0A2A6BDT4_PRIPA</name>
<dbReference type="AlphaFoldDB" id="A0A2A6BDT4"/>
<dbReference type="GO" id="GO:0006886">
    <property type="term" value="P:intracellular protein transport"/>
    <property type="evidence" value="ECO:0000318"/>
    <property type="project" value="GO_Central"/>
</dbReference>
<dbReference type="EnsemblMetazoa" id="PPA04138.1">
    <property type="protein sequence ID" value="PPA04138.1"/>
    <property type="gene ID" value="WBGene00093692"/>
</dbReference>
<dbReference type="InterPro" id="IPR006955">
    <property type="entry name" value="Uso1_p115_C"/>
</dbReference>
<dbReference type="Pfam" id="PF00106">
    <property type="entry name" value="adh_short"/>
    <property type="match status" value="1"/>
</dbReference>
<dbReference type="InterPro" id="IPR011989">
    <property type="entry name" value="ARM-like"/>
</dbReference>
<feature type="compositionally biased region" description="Polar residues" evidence="4">
    <location>
        <begin position="691"/>
        <end position="702"/>
    </location>
</feature>
<feature type="compositionally biased region" description="Low complexity" evidence="4">
    <location>
        <begin position="824"/>
        <end position="841"/>
    </location>
</feature>
<evidence type="ECO:0000256" key="1">
    <source>
        <dbReference type="ARBA" id="ARBA00004555"/>
    </source>
</evidence>
<gene>
    <name evidence="6" type="primary">WBGene00093692</name>
</gene>
<keyword evidence="5" id="KW-0812">Transmembrane</keyword>
<dbReference type="GO" id="GO:0012507">
    <property type="term" value="C:ER to Golgi transport vesicle membrane"/>
    <property type="evidence" value="ECO:0000318"/>
    <property type="project" value="GO_Central"/>
</dbReference>
<dbReference type="SUPFAM" id="SSF51735">
    <property type="entry name" value="NAD(P)-binding Rossmann-fold domains"/>
    <property type="match status" value="1"/>
</dbReference>
<evidence type="ECO:0000256" key="3">
    <source>
        <dbReference type="ARBA" id="ARBA00023054"/>
    </source>
</evidence>
<keyword evidence="5" id="KW-0472">Membrane</keyword>
<dbReference type="InterPro" id="IPR024095">
    <property type="entry name" value="Vesicle_P115"/>
</dbReference>
<protein>
    <submittedName>
        <fullName evidence="6">Uso-1</fullName>
    </submittedName>
</protein>
<keyword evidence="2" id="KW-0333">Golgi apparatus</keyword>
<evidence type="ECO:0000313" key="7">
    <source>
        <dbReference type="Proteomes" id="UP000005239"/>
    </source>
</evidence>
<dbReference type="GO" id="GO:0005783">
    <property type="term" value="C:endoplasmic reticulum"/>
    <property type="evidence" value="ECO:0000318"/>
    <property type="project" value="GO_Central"/>
</dbReference>
<reference evidence="7" key="1">
    <citation type="journal article" date="2008" name="Nat. Genet.">
        <title>The Pristionchus pacificus genome provides a unique perspective on nematode lifestyle and parasitism.</title>
        <authorList>
            <person name="Dieterich C."/>
            <person name="Clifton S.W."/>
            <person name="Schuster L.N."/>
            <person name="Chinwalla A."/>
            <person name="Delehaunty K."/>
            <person name="Dinkelacker I."/>
            <person name="Fulton L."/>
            <person name="Fulton R."/>
            <person name="Godfrey J."/>
            <person name="Minx P."/>
            <person name="Mitreva M."/>
            <person name="Roeseler W."/>
            <person name="Tian H."/>
            <person name="Witte H."/>
            <person name="Yang S.P."/>
            <person name="Wilson R.K."/>
            <person name="Sommer R.J."/>
        </authorList>
    </citation>
    <scope>NUCLEOTIDE SEQUENCE [LARGE SCALE GENOMIC DNA]</scope>
    <source>
        <strain evidence="7">PS312</strain>
    </source>
</reference>
<keyword evidence="5" id="KW-1133">Transmembrane helix</keyword>
<comment type="subcellular location">
    <subcellularLocation>
        <location evidence="1">Golgi apparatus</location>
    </subcellularLocation>
</comment>
<dbReference type="GO" id="GO:0006888">
    <property type="term" value="P:endoplasmic reticulum to Golgi vesicle-mediated transport"/>
    <property type="evidence" value="ECO:0000318"/>
    <property type="project" value="GO_Central"/>
</dbReference>
<feature type="region of interest" description="Disordered" evidence="4">
    <location>
        <begin position="815"/>
        <end position="841"/>
    </location>
</feature>
<organism evidence="6 7">
    <name type="scientific">Pristionchus pacificus</name>
    <name type="common">Parasitic nematode worm</name>
    <dbReference type="NCBI Taxonomy" id="54126"/>
    <lineage>
        <taxon>Eukaryota</taxon>
        <taxon>Metazoa</taxon>
        <taxon>Ecdysozoa</taxon>
        <taxon>Nematoda</taxon>
        <taxon>Chromadorea</taxon>
        <taxon>Rhabditida</taxon>
        <taxon>Rhabditina</taxon>
        <taxon>Diplogasteromorpha</taxon>
        <taxon>Diplogasteroidea</taxon>
        <taxon>Neodiplogasteridae</taxon>
        <taxon>Pristionchus</taxon>
    </lineage>
</organism>
<sequence>MALFRGFFGGGGNEEERDESGAEVVEKLIDRVETSAALEDRRDALRALRSIAKKMRLHVATMGLKAFIDILEHEQSNPEMLFMSIDILVAVLSSDDETTDEDDLGERLAQEMLRKGPFIPSVLAAVDQYDFSVRRAAIQLLTSLLRHRGSEVQNLVMQQAMGITKLVDLLHETREIIRNEAVLMLCELSRSNNQVQQLLAYDNAFTLLFDVVDSEPFDSIVIEDCLFVILNLLRKNSMNQQLFRENNLIPRLGIVLHQFLYGNDEEDPEEGQQRTGLSSELLISLVAPDNAAGVTHSAQKAMHQAKMLGELCRVLLSETGVGVDVLTESVVAVAEIIRGNYTNQEYFASTSLETEDGGVRPSLIVLLVSMISEKQPFKLRCAVFYCLLSYLYDNEFAKTKIIETLLPTSQPEHSSMTTGSIICQALSSAESVQSWFGCISLLHCVLDVDHLREQLLRVQLTVAADETMGLLHHLTHLLISLGNRRPQSRGGLLQLIGVWLHDCPRAVSTFVSHDEILHHLTAQMLDESGEGSESEQQVLKGLIAFVLLTCRNCLKDDDKSLGTLTALLDRRVGRDRLADAIEGVSRTEQFVRAAQKTQPLAKIPSELFLDFHFVKLFKSAEGKLLKSLRSNDPLAVSTSSNSEAIIQSFKDLIKRQDEEISVLKQDSKNAAAEIEKLKKEADKSDLERQLAETQSKLEQTSISGEKTAALEAQIATLTGVNTQWRAEVDKYKGWAEQWQNYQLTQLPNGGQDTVIQQLQYQLATLEQQLQYGYTAFEQQGQQMAAAMGESEQWKNHSSAWERRANEMERLLNEEKEKKELNGKPNGVNGNSSSSDSPDVVRLQTEQEELLELLADQHTKMSGYRKRLRALGQPELLKGILSFSAPSLFTIEKDLRDKELILWDRDEKGLIETKSQCEINGNEVKTKVVDLSKSNEISIADSELHSIDIVINRMEQEGSILKVIEDEIRTTMEINCFSHFWLAKEVLPGMIERNDDAIPYSVSRTAALAIQEALENEVSAMGKNVVKFTTILPGFFISPLTEKFINDRGIKPTITAEDVAEETVKGWSSKFHDDSGQTGYIALCAEEFSSSFNCTKNLLRKNTQTIYLCVFAILVGSITLVMKCLSITLFALHRELRHKYILFMALDLVRRCLINVRPPNHSNQFNLFLRNHGL</sequence>
<evidence type="ECO:0000256" key="2">
    <source>
        <dbReference type="ARBA" id="ARBA00023034"/>
    </source>
</evidence>
<keyword evidence="7" id="KW-1185">Reference proteome</keyword>
<dbReference type="GO" id="GO:0048280">
    <property type="term" value="P:vesicle fusion with Golgi apparatus"/>
    <property type="evidence" value="ECO:0007669"/>
    <property type="project" value="InterPro"/>
</dbReference>
<dbReference type="GO" id="GO:0005795">
    <property type="term" value="C:Golgi stack"/>
    <property type="evidence" value="ECO:0000318"/>
    <property type="project" value="GO_Central"/>
</dbReference>
<proteinExistence type="predicted"/>
<dbReference type="PANTHER" id="PTHR10013">
    <property type="entry name" value="GENERAL VESICULAR TRANSPORT FACTOR P115"/>
    <property type="match status" value="1"/>
</dbReference>
<dbReference type="GO" id="GO:0000139">
    <property type="term" value="C:Golgi membrane"/>
    <property type="evidence" value="ECO:0007669"/>
    <property type="project" value="InterPro"/>
</dbReference>
<evidence type="ECO:0000256" key="4">
    <source>
        <dbReference type="SAM" id="MobiDB-lite"/>
    </source>
</evidence>
<dbReference type="InterPro" id="IPR036291">
    <property type="entry name" value="NAD(P)-bd_dom_sf"/>
</dbReference>
<reference evidence="6" key="2">
    <citation type="submission" date="2022-06" db="UniProtKB">
        <authorList>
            <consortium name="EnsemblMetazoa"/>
        </authorList>
    </citation>
    <scope>IDENTIFICATION</scope>
    <source>
        <strain evidence="6">PS312</strain>
    </source>
</reference>
<dbReference type="Gene3D" id="3.40.50.720">
    <property type="entry name" value="NAD(P)-binding Rossmann-like Domain"/>
    <property type="match status" value="1"/>
</dbReference>
<dbReference type="GO" id="GO:0048211">
    <property type="term" value="P:Golgi vesicle docking"/>
    <property type="evidence" value="ECO:0000318"/>
    <property type="project" value="GO_Central"/>
</dbReference>
<dbReference type="Pfam" id="PF04869">
    <property type="entry name" value="Uso1_p115_head"/>
    <property type="match status" value="1"/>
</dbReference>
<accession>A0A2A6BDT4</accession>
<dbReference type="Gene3D" id="1.25.10.10">
    <property type="entry name" value="Leucine-rich Repeat Variant"/>
    <property type="match status" value="1"/>
</dbReference>
<dbReference type="Pfam" id="PF04871">
    <property type="entry name" value="Uso1_p115_C"/>
    <property type="match status" value="1"/>
</dbReference>
<dbReference type="GO" id="GO:0045056">
    <property type="term" value="P:transcytosis"/>
    <property type="evidence" value="ECO:0000318"/>
    <property type="project" value="GO_Central"/>
</dbReference>
<evidence type="ECO:0000313" key="6">
    <source>
        <dbReference type="EnsemblMetazoa" id="PPA04138.1"/>
    </source>
</evidence>
<dbReference type="InterPro" id="IPR002347">
    <property type="entry name" value="SDR_fam"/>
</dbReference>
<feature type="region of interest" description="Disordered" evidence="4">
    <location>
        <begin position="683"/>
        <end position="702"/>
    </location>
</feature>
<feature type="transmembrane region" description="Helical" evidence="5">
    <location>
        <begin position="1104"/>
        <end position="1131"/>
    </location>
</feature>
<accession>A0A8R1U4Q0</accession>